<reference evidence="3 4" key="1">
    <citation type="submission" date="2024-04" db="EMBL/GenBank/DDBJ databases">
        <title>Defined microbial consortia suppress multidrug-resistant proinflammatory Enterobacteriaceae via ecological control.</title>
        <authorList>
            <person name="Furuichi M."/>
            <person name="Kawaguchi T."/>
            <person name="Pust M."/>
            <person name="Yasuma K."/>
            <person name="Plichta D."/>
            <person name="Hasegawa N."/>
            <person name="Ohya T."/>
            <person name="Bhattarai S."/>
            <person name="Sasajima S."/>
            <person name="Aoto Y."/>
            <person name="Tuganbaev T."/>
            <person name="Yaginuma M."/>
            <person name="Ueda M."/>
            <person name="Okahashi N."/>
            <person name="Amafuji K."/>
            <person name="Kiridooshi Y."/>
            <person name="Sugita K."/>
            <person name="Strazar M."/>
            <person name="Skelly A."/>
            <person name="Suda W."/>
            <person name="Hattori M."/>
            <person name="Nakamoto N."/>
            <person name="Caballero S."/>
            <person name="Norman J."/>
            <person name="Olle B."/>
            <person name="Tanoue T."/>
            <person name="Arita M."/>
            <person name="Bucci V."/>
            <person name="Atarashi K."/>
            <person name="Xavier R."/>
            <person name="Honda K."/>
        </authorList>
    </citation>
    <scope>NUCLEOTIDE SEQUENCE [LARGE SCALE GENOMIC DNA]</scope>
    <source>
        <strain evidence="4">k34-0107-D12</strain>
    </source>
</reference>
<proteinExistence type="predicted"/>
<dbReference type="InterPro" id="IPR008984">
    <property type="entry name" value="SMAD_FHA_dom_sf"/>
</dbReference>
<accession>A0ABQ0BM75</accession>
<keyword evidence="1" id="KW-0812">Transmembrane</keyword>
<evidence type="ECO:0000313" key="3">
    <source>
        <dbReference type="EMBL" id="GAA6497633.1"/>
    </source>
</evidence>
<dbReference type="InterPro" id="IPR000253">
    <property type="entry name" value="FHA_dom"/>
</dbReference>
<organism evidence="3 4">
    <name type="scientific">Blautia parvula</name>
    <dbReference type="NCBI Taxonomy" id="2877527"/>
    <lineage>
        <taxon>Bacteria</taxon>
        <taxon>Bacillati</taxon>
        <taxon>Bacillota</taxon>
        <taxon>Clostridia</taxon>
        <taxon>Lachnospirales</taxon>
        <taxon>Lachnospiraceae</taxon>
        <taxon>Blautia</taxon>
    </lineage>
</organism>
<dbReference type="SUPFAM" id="SSF49879">
    <property type="entry name" value="SMAD/FHA domain"/>
    <property type="match status" value="1"/>
</dbReference>
<name>A0ABQ0BM75_9FIRM</name>
<sequence length="188" mass="21124">MSSLLGQITVILILGVIIFVITRVCGGLGKIPPEMGELGEEFQEVKDRMMETHIMGFWKIEVLDSKGNVVKRKEIGDVGTKGFYIGRGRMCDLRIRSSYVSEKHAVIASDEKGFFLKDCGSRNGVYYKNKKVHQIDLEDRMTLYLGNVACRISRANIMDDFSQNDEGHTRVWGSGTQVKGGKSEIKRD</sequence>
<evidence type="ECO:0000259" key="2">
    <source>
        <dbReference type="PROSITE" id="PS50006"/>
    </source>
</evidence>
<comment type="caution">
    <text evidence="3">The sequence shown here is derived from an EMBL/GenBank/DDBJ whole genome shotgun (WGS) entry which is preliminary data.</text>
</comment>
<feature type="transmembrane region" description="Helical" evidence="1">
    <location>
        <begin position="6"/>
        <end position="25"/>
    </location>
</feature>
<dbReference type="PROSITE" id="PS50006">
    <property type="entry name" value="FHA_DOMAIN"/>
    <property type="match status" value="1"/>
</dbReference>
<dbReference type="RefSeq" id="WP_227209639.1">
    <property type="nucleotide sequence ID" value="NZ_BAABZQ010000001.1"/>
</dbReference>
<feature type="domain" description="FHA" evidence="2">
    <location>
        <begin position="83"/>
        <end position="132"/>
    </location>
</feature>
<dbReference type="Proteomes" id="UP001600941">
    <property type="component" value="Unassembled WGS sequence"/>
</dbReference>
<gene>
    <name evidence="3" type="ORF">K340107D12_04490</name>
</gene>
<keyword evidence="1" id="KW-1133">Transmembrane helix</keyword>
<keyword evidence="1" id="KW-0472">Membrane</keyword>
<dbReference type="CDD" id="cd00060">
    <property type="entry name" value="FHA"/>
    <property type="match status" value="1"/>
</dbReference>
<protein>
    <recommendedName>
        <fullName evidence="2">FHA domain-containing protein</fullName>
    </recommendedName>
</protein>
<evidence type="ECO:0000313" key="4">
    <source>
        <dbReference type="Proteomes" id="UP001600941"/>
    </source>
</evidence>
<dbReference type="Gene3D" id="2.60.200.20">
    <property type="match status" value="1"/>
</dbReference>
<dbReference type="Pfam" id="PF00498">
    <property type="entry name" value="FHA"/>
    <property type="match status" value="1"/>
</dbReference>
<keyword evidence="4" id="KW-1185">Reference proteome</keyword>
<evidence type="ECO:0000256" key="1">
    <source>
        <dbReference type="SAM" id="Phobius"/>
    </source>
</evidence>
<dbReference type="EMBL" id="BAABZQ010000001">
    <property type="protein sequence ID" value="GAA6497633.1"/>
    <property type="molecule type" value="Genomic_DNA"/>
</dbReference>
<dbReference type="SMART" id="SM00240">
    <property type="entry name" value="FHA"/>
    <property type="match status" value="1"/>
</dbReference>